<dbReference type="Proteomes" id="UP000821837">
    <property type="component" value="Chromosome 6"/>
</dbReference>
<keyword evidence="3" id="KW-1185">Reference proteome</keyword>
<sequence>MHDIEKDCVFFMDEMEISQGFDHDRSLDCLFGGTTLPQSNVQVANHALVFMIVLEFDSDDDLKVANKLSDIHIGSGHFTKMKLLGPFRPSRHIAQHLCRLLRSETWRQIRLLKDCLLVACAQQAPPGRHLRRFSQEMRTVTQATEFFWKLTLATLPKKRKAESSEPCVKKIGDVNVPKFVEDVLGAGPKFSVAPRPDKTELLGMVRTVASKATQPEADRIVLESVEALPTKLSKIKKPAISDTVKVLQEKKLKLLQSDKEGGFVILTSSIYHDKATSAINENFVAARGFVPSKAKKKAVELCEQAGLSKLAASVKASKGMCLTAFFTVKTHMDSQPFRVIVTERDTWQRCLGSHLQRGLSLLKGDDPYLVKRPFDIKDLYYSLPHNALARVVQAGIVHFGPVQFQNTVGTSIESFNDLLFKYLESTPPPRTWGRASRFFRQAALDVSRLQVSRVNGGRVAYEAAFATTLQLLAVPFLSG</sequence>
<accession>A0A9D4PM47</accession>
<evidence type="ECO:0000313" key="3">
    <source>
        <dbReference type="Proteomes" id="UP000821837"/>
    </source>
</evidence>
<organism evidence="2 3">
    <name type="scientific">Rhipicephalus sanguineus</name>
    <name type="common">Brown dog tick</name>
    <name type="synonym">Ixodes sanguineus</name>
    <dbReference type="NCBI Taxonomy" id="34632"/>
    <lineage>
        <taxon>Eukaryota</taxon>
        <taxon>Metazoa</taxon>
        <taxon>Ecdysozoa</taxon>
        <taxon>Arthropoda</taxon>
        <taxon>Chelicerata</taxon>
        <taxon>Arachnida</taxon>
        <taxon>Acari</taxon>
        <taxon>Parasitiformes</taxon>
        <taxon>Ixodida</taxon>
        <taxon>Ixodoidea</taxon>
        <taxon>Ixodidae</taxon>
        <taxon>Rhipicephalinae</taxon>
        <taxon>Rhipicephalus</taxon>
        <taxon>Rhipicephalus</taxon>
    </lineage>
</organism>
<reference evidence="2" key="2">
    <citation type="submission" date="2021-09" db="EMBL/GenBank/DDBJ databases">
        <authorList>
            <person name="Jia N."/>
            <person name="Wang J."/>
            <person name="Shi W."/>
            <person name="Du L."/>
            <person name="Sun Y."/>
            <person name="Zhan W."/>
            <person name="Jiang J."/>
            <person name="Wang Q."/>
            <person name="Zhang B."/>
            <person name="Ji P."/>
            <person name="Sakyi L.B."/>
            <person name="Cui X."/>
            <person name="Yuan T."/>
            <person name="Jiang B."/>
            <person name="Yang W."/>
            <person name="Lam T.T.-Y."/>
            <person name="Chang Q."/>
            <person name="Ding S."/>
            <person name="Wang X."/>
            <person name="Zhu J."/>
            <person name="Ruan X."/>
            <person name="Zhao L."/>
            <person name="Wei J."/>
            <person name="Que T."/>
            <person name="Du C."/>
            <person name="Cheng J."/>
            <person name="Dai P."/>
            <person name="Han X."/>
            <person name="Huang E."/>
            <person name="Gao Y."/>
            <person name="Liu J."/>
            <person name="Shao H."/>
            <person name="Ye R."/>
            <person name="Li L."/>
            <person name="Wei W."/>
            <person name="Wang X."/>
            <person name="Wang C."/>
            <person name="Huo Q."/>
            <person name="Li W."/>
            <person name="Guo W."/>
            <person name="Chen H."/>
            <person name="Chen S."/>
            <person name="Zhou L."/>
            <person name="Zhou L."/>
            <person name="Ni X."/>
            <person name="Tian J."/>
            <person name="Zhou Y."/>
            <person name="Sheng Y."/>
            <person name="Liu T."/>
            <person name="Pan Y."/>
            <person name="Xia L."/>
            <person name="Li J."/>
            <person name="Zhao F."/>
            <person name="Cao W."/>
        </authorList>
    </citation>
    <scope>NUCLEOTIDE SEQUENCE</scope>
    <source>
        <strain evidence="2">Rsan-2018</strain>
        <tissue evidence="2">Larvae</tissue>
    </source>
</reference>
<dbReference type="InterPro" id="IPR048365">
    <property type="entry name" value="TNP-like_RNaseH_N"/>
</dbReference>
<dbReference type="VEuPathDB" id="VectorBase:RSAN_029736"/>
<feature type="domain" description="Transposable element P transposase-like RNase H" evidence="1">
    <location>
        <begin position="3"/>
        <end position="53"/>
    </location>
</feature>
<gene>
    <name evidence="2" type="ORF">HPB52_005642</name>
</gene>
<proteinExistence type="predicted"/>
<dbReference type="Pfam" id="PF21787">
    <property type="entry name" value="TNP-like_RNaseH_N"/>
    <property type="match status" value="1"/>
</dbReference>
<dbReference type="AlphaFoldDB" id="A0A9D4PM47"/>
<reference evidence="2" key="1">
    <citation type="journal article" date="2020" name="Cell">
        <title>Large-Scale Comparative Analyses of Tick Genomes Elucidate Their Genetic Diversity and Vector Capacities.</title>
        <authorList>
            <consortium name="Tick Genome and Microbiome Consortium (TIGMIC)"/>
            <person name="Jia N."/>
            <person name="Wang J."/>
            <person name="Shi W."/>
            <person name="Du L."/>
            <person name="Sun Y."/>
            <person name="Zhan W."/>
            <person name="Jiang J.F."/>
            <person name="Wang Q."/>
            <person name="Zhang B."/>
            <person name="Ji P."/>
            <person name="Bell-Sakyi L."/>
            <person name="Cui X.M."/>
            <person name="Yuan T.T."/>
            <person name="Jiang B.G."/>
            <person name="Yang W.F."/>
            <person name="Lam T.T."/>
            <person name="Chang Q.C."/>
            <person name="Ding S.J."/>
            <person name="Wang X.J."/>
            <person name="Zhu J.G."/>
            <person name="Ruan X.D."/>
            <person name="Zhao L."/>
            <person name="Wei J.T."/>
            <person name="Ye R.Z."/>
            <person name="Que T.C."/>
            <person name="Du C.H."/>
            <person name="Zhou Y.H."/>
            <person name="Cheng J.X."/>
            <person name="Dai P.F."/>
            <person name="Guo W.B."/>
            <person name="Han X.H."/>
            <person name="Huang E.J."/>
            <person name="Li L.F."/>
            <person name="Wei W."/>
            <person name="Gao Y.C."/>
            <person name="Liu J.Z."/>
            <person name="Shao H.Z."/>
            <person name="Wang X."/>
            <person name="Wang C.C."/>
            <person name="Yang T.C."/>
            <person name="Huo Q.B."/>
            <person name="Li W."/>
            <person name="Chen H.Y."/>
            <person name="Chen S.E."/>
            <person name="Zhou L.G."/>
            <person name="Ni X.B."/>
            <person name="Tian J.H."/>
            <person name="Sheng Y."/>
            <person name="Liu T."/>
            <person name="Pan Y.S."/>
            <person name="Xia L.Y."/>
            <person name="Li J."/>
            <person name="Zhao F."/>
            <person name="Cao W.C."/>
        </authorList>
    </citation>
    <scope>NUCLEOTIDE SEQUENCE</scope>
    <source>
        <strain evidence="2">Rsan-2018</strain>
    </source>
</reference>
<evidence type="ECO:0000259" key="1">
    <source>
        <dbReference type="Pfam" id="PF21787"/>
    </source>
</evidence>
<evidence type="ECO:0000313" key="2">
    <source>
        <dbReference type="EMBL" id="KAH7946880.1"/>
    </source>
</evidence>
<comment type="caution">
    <text evidence="2">The sequence shown here is derived from an EMBL/GenBank/DDBJ whole genome shotgun (WGS) entry which is preliminary data.</text>
</comment>
<dbReference type="VEuPathDB" id="VectorBase:RSAN_046078"/>
<name>A0A9D4PM47_RHISA</name>
<dbReference type="EMBL" id="JABSTV010001252">
    <property type="protein sequence ID" value="KAH7946880.1"/>
    <property type="molecule type" value="Genomic_DNA"/>
</dbReference>
<protein>
    <recommendedName>
        <fullName evidence="1">Transposable element P transposase-like RNase H domain-containing protein</fullName>
    </recommendedName>
</protein>